<proteinExistence type="predicted"/>
<keyword evidence="2" id="KW-1185">Reference proteome</keyword>
<name>A0ABP1Q990_9HEXA</name>
<reference evidence="1 2" key="1">
    <citation type="submission" date="2024-08" db="EMBL/GenBank/DDBJ databases">
        <authorList>
            <person name="Cucini C."/>
            <person name="Frati F."/>
        </authorList>
    </citation>
    <scope>NUCLEOTIDE SEQUENCE [LARGE SCALE GENOMIC DNA]</scope>
</reference>
<comment type="caution">
    <text evidence="1">The sequence shown here is derived from an EMBL/GenBank/DDBJ whole genome shotgun (WGS) entry which is preliminary data.</text>
</comment>
<accession>A0ABP1Q990</accession>
<gene>
    <name evidence="1" type="ORF">ODALV1_LOCUS8148</name>
</gene>
<dbReference type="EMBL" id="CAXLJM020000025">
    <property type="protein sequence ID" value="CAL8092197.1"/>
    <property type="molecule type" value="Genomic_DNA"/>
</dbReference>
<evidence type="ECO:0000313" key="1">
    <source>
        <dbReference type="EMBL" id="CAL8092197.1"/>
    </source>
</evidence>
<dbReference type="Proteomes" id="UP001642540">
    <property type="component" value="Unassembled WGS sequence"/>
</dbReference>
<protein>
    <submittedName>
        <fullName evidence="1">Uncharacterized protein</fullName>
    </submittedName>
</protein>
<sequence>MILNLNLYLNLFSNCFINIVTHRGLNFMELEHPVILSQSEDYNYSNIFDWNKNRSEFQTDIPSRPQNCEAHVLILRLEDQNETLAVSSAIQWPMHVANESNLLLESIFSTRMRYDVLITTYDFHPYLESWVWEVAEKVLSGLEIRTIPPTTSWEMLFFNIETSTVSNWGEDKEIEYIIKTVELLCHHCHHQRYPHQPILIHSEKDTPFTEQKLSKVIIYMNEKSLGNNVQNKNIQTQ</sequence>
<evidence type="ECO:0000313" key="2">
    <source>
        <dbReference type="Proteomes" id="UP001642540"/>
    </source>
</evidence>
<organism evidence="1 2">
    <name type="scientific">Orchesella dallaii</name>
    <dbReference type="NCBI Taxonomy" id="48710"/>
    <lineage>
        <taxon>Eukaryota</taxon>
        <taxon>Metazoa</taxon>
        <taxon>Ecdysozoa</taxon>
        <taxon>Arthropoda</taxon>
        <taxon>Hexapoda</taxon>
        <taxon>Collembola</taxon>
        <taxon>Entomobryomorpha</taxon>
        <taxon>Entomobryoidea</taxon>
        <taxon>Orchesellidae</taxon>
        <taxon>Orchesellinae</taxon>
        <taxon>Orchesella</taxon>
    </lineage>
</organism>